<comment type="catalytic activity">
    <reaction evidence="1">
        <text>a 1,2-diacyl-sn-glycero-3-phospho-(1'-sn-glycero-3'-phosphate) + H2O = a 1,2-diacyl-sn-glycero-3-phospho-(1'-sn-glycerol) + phosphate</text>
        <dbReference type="Rhea" id="RHEA:33751"/>
        <dbReference type="ChEBI" id="CHEBI:15377"/>
        <dbReference type="ChEBI" id="CHEBI:43474"/>
        <dbReference type="ChEBI" id="CHEBI:60110"/>
        <dbReference type="ChEBI" id="CHEBI:64716"/>
        <dbReference type="EC" id="3.1.3.27"/>
    </reaction>
</comment>
<dbReference type="KEGG" id="tcd:AAIA72_08050"/>
<keyword evidence="1" id="KW-0378">Hydrolase</keyword>
<dbReference type="AlphaFoldDB" id="A0AB39V1D9"/>
<keyword evidence="1" id="KW-0479">Metal-binding</keyword>
<comment type="pathway">
    <text evidence="1">Phospholipid metabolism; phosphatidylglycerol biosynthesis; phosphatidylglycerol from CDP-diacylglycerol: step 2/2.</text>
</comment>
<feature type="domain" description="YutG/PgpA" evidence="3">
    <location>
        <begin position="22"/>
        <end position="160"/>
    </location>
</feature>
<evidence type="ECO:0000313" key="4">
    <source>
        <dbReference type="EMBL" id="XDT73910.1"/>
    </source>
</evidence>
<comment type="cofactor">
    <cofactor evidence="1">
        <name>Mg(2+)</name>
        <dbReference type="ChEBI" id="CHEBI:18420"/>
    </cofactor>
</comment>
<dbReference type="InterPro" id="IPR007686">
    <property type="entry name" value="YutG/PgpA"/>
</dbReference>
<dbReference type="EMBL" id="CP154858">
    <property type="protein sequence ID" value="XDT73910.1"/>
    <property type="molecule type" value="Genomic_DNA"/>
</dbReference>
<dbReference type="PANTHER" id="PTHR36305:SF1">
    <property type="entry name" value="PHOSPHATIDYLGLYCEROPHOSPHATASE A"/>
    <property type="match status" value="1"/>
</dbReference>
<keyword evidence="1" id="KW-1208">Phospholipid metabolism</keyword>
<reference evidence="4" key="1">
    <citation type="submission" date="2024-05" db="EMBL/GenBank/DDBJ databases">
        <title>Genome sequencing of novel strain.</title>
        <authorList>
            <person name="Ganbat D."/>
            <person name="Ganbat S."/>
            <person name="Lee S.-J."/>
        </authorList>
    </citation>
    <scope>NUCLEOTIDE SEQUENCE</scope>
    <source>
        <strain evidence="4">SMD15-11</strain>
    </source>
</reference>
<evidence type="ECO:0000256" key="1">
    <source>
        <dbReference type="PIRNR" id="PIRNR006162"/>
    </source>
</evidence>
<dbReference type="InterPro" id="IPR036681">
    <property type="entry name" value="PgpA-like_sf"/>
</dbReference>
<keyword evidence="1" id="KW-1003">Cell membrane</keyword>
<keyword evidence="2" id="KW-1133">Transmembrane helix</keyword>
<feature type="transmembrane region" description="Helical" evidence="2">
    <location>
        <begin position="137"/>
        <end position="164"/>
    </location>
</feature>
<dbReference type="PIRSF" id="PIRSF006162">
    <property type="entry name" value="PgpA"/>
    <property type="match status" value="1"/>
</dbReference>
<dbReference type="PANTHER" id="PTHR36305">
    <property type="entry name" value="PHOSPHATIDYLGLYCEROPHOSPHATASE A"/>
    <property type="match status" value="1"/>
</dbReference>
<dbReference type="GO" id="GO:0009395">
    <property type="term" value="P:phospholipid catabolic process"/>
    <property type="evidence" value="ECO:0007669"/>
    <property type="project" value="UniProtKB-KW"/>
</dbReference>
<feature type="transmembrane region" description="Helical" evidence="2">
    <location>
        <begin position="95"/>
        <end position="117"/>
    </location>
</feature>
<dbReference type="GO" id="GO:0046872">
    <property type="term" value="F:metal ion binding"/>
    <property type="evidence" value="ECO:0007669"/>
    <property type="project" value="UniProtKB-KW"/>
</dbReference>
<keyword evidence="1" id="KW-0443">Lipid metabolism</keyword>
<protein>
    <recommendedName>
        <fullName evidence="1">Phosphatidylglycerophosphatase A</fullName>
        <ecNumber evidence="1">3.1.3.27</ecNumber>
    </recommendedName>
    <alternativeName>
        <fullName evidence="1">Phosphatidylglycerolphosphate phosphatase A</fullName>
    </alternativeName>
</protein>
<sequence>MTILADMRPDWRQVIRDPWQLLGTGLLSGLAPRAPGTFGSLAGLLVWILWLEGLSLPVQVAVIVAASVMGIRICGETSRRWGVHDHGAIVWDEWVGQWIACLVLPAWGGWEWLWAFAGFRLFDILKPWPISWLDRHVHGGLGIMLDDVLAGACVLALSFAALLYGF</sequence>
<dbReference type="InterPro" id="IPR026037">
    <property type="entry name" value="PgpA"/>
</dbReference>
<proteinExistence type="predicted"/>
<feature type="transmembrane region" description="Helical" evidence="2">
    <location>
        <begin position="56"/>
        <end position="74"/>
    </location>
</feature>
<name>A0AB39V1D9_9GAMM</name>
<evidence type="ECO:0000256" key="2">
    <source>
        <dbReference type="SAM" id="Phobius"/>
    </source>
</evidence>
<comment type="function">
    <text evidence="1">Lipid phosphatase which dephosphorylates phosphatidylglycerophosphate (PGP) to phosphatidylglycerol (PG).</text>
</comment>
<dbReference type="SUPFAM" id="SSF101307">
    <property type="entry name" value="YutG-like"/>
    <property type="match status" value="1"/>
</dbReference>
<dbReference type="GO" id="GO:0008962">
    <property type="term" value="F:phosphatidylglycerophosphatase activity"/>
    <property type="evidence" value="ECO:0007669"/>
    <property type="project" value="UniProtKB-EC"/>
</dbReference>
<dbReference type="GO" id="GO:0005886">
    <property type="term" value="C:plasma membrane"/>
    <property type="evidence" value="ECO:0007669"/>
    <property type="project" value="UniProtKB-SubCell"/>
</dbReference>
<dbReference type="RefSeq" id="WP_369602886.1">
    <property type="nucleotide sequence ID" value="NZ_CP154858.1"/>
</dbReference>
<accession>A0AB39V1D9</accession>
<organism evidence="4">
    <name type="scientific">Thermohahella caldifontis</name>
    <dbReference type="NCBI Taxonomy" id="3142973"/>
    <lineage>
        <taxon>Bacteria</taxon>
        <taxon>Pseudomonadati</taxon>
        <taxon>Pseudomonadota</taxon>
        <taxon>Gammaproteobacteria</taxon>
        <taxon>Oceanospirillales</taxon>
        <taxon>Hahellaceae</taxon>
        <taxon>Thermohahella</taxon>
    </lineage>
</organism>
<dbReference type="CDD" id="cd06971">
    <property type="entry name" value="PgpA"/>
    <property type="match status" value="1"/>
</dbReference>
<keyword evidence="1 2" id="KW-0472">Membrane</keyword>
<comment type="subcellular location">
    <subcellularLocation>
        <location evidence="1">Cell inner membrane</location>
        <topology evidence="1">Multi-pass membrane protein</topology>
    </subcellularLocation>
</comment>
<feature type="transmembrane region" description="Helical" evidence="2">
    <location>
        <begin position="21"/>
        <end position="50"/>
    </location>
</feature>
<keyword evidence="1" id="KW-0442">Lipid degradation</keyword>
<keyword evidence="1" id="KW-0595">Phospholipid degradation</keyword>
<dbReference type="EC" id="3.1.3.27" evidence="1"/>
<dbReference type="Pfam" id="PF04608">
    <property type="entry name" value="PgpA"/>
    <property type="match status" value="1"/>
</dbReference>
<keyword evidence="1" id="KW-0997">Cell inner membrane</keyword>
<keyword evidence="1" id="KW-0460">Magnesium</keyword>
<keyword evidence="1 2" id="KW-0812">Transmembrane</keyword>
<gene>
    <name evidence="4" type="ORF">AAIA72_08050</name>
</gene>
<evidence type="ECO:0000259" key="3">
    <source>
        <dbReference type="Pfam" id="PF04608"/>
    </source>
</evidence>